<dbReference type="InterPro" id="IPR012659">
    <property type="entry name" value="CHP02444"/>
</dbReference>
<name>A0A9X3EC96_9GAMM</name>
<evidence type="ECO:0000313" key="2">
    <source>
        <dbReference type="Proteomes" id="UP001150830"/>
    </source>
</evidence>
<proteinExistence type="predicted"/>
<dbReference type="RefSeq" id="WP_283173171.1">
    <property type="nucleotide sequence ID" value="NZ_JAPNOA010000020.1"/>
</dbReference>
<dbReference type="Pfam" id="PF09523">
    <property type="entry name" value="DUF2390"/>
    <property type="match status" value="1"/>
</dbReference>
<gene>
    <name evidence="1" type="ORF">OUO13_07120</name>
</gene>
<sequence length="201" mass="23003">MAAQCATESLDNPLWQFAQSFYQYPDVENVLIELQDDHGADVLLLLAALWLASEWRQWPKLEHQDFAEYLAWREHVVLPLRQVRRTLPGSSRRGPVSPVTDFRSRVQGIELEAEQMGLAGLFALIDYEAPAVEPVQDDEEHRAIRQLARQNVQDSMNIDEVRVSSGQVRSSVHTLLLALDAYMASIPRQGQLWPDEFPELR</sequence>
<comment type="caution">
    <text evidence="1">The sequence shown here is derived from an EMBL/GenBank/DDBJ whole genome shotgun (WGS) entry which is preliminary data.</text>
</comment>
<dbReference type="NCBIfam" id="TIGR02444">
    <property type="entry name" value="TIGR02444 family protein"/>
    <property type="match status" value="1"/>
</dbReference>
<keyword evidence="2" id="KW-1185">Reference proteome</keyword>
<protein>
    <submittedName>
        <fullName evidence="1">TIGR02444 family protein</fullName>
    </submittedName>
</protein>
<organism evidence="1 2">
    <name type="scientific">Parathalassolituus penaei</name>
    <dbReference type="NCBI Taxonomy" id="2997323"/>
    <lineage>
        <taxon>Bacteria</taxon>
        <taxon>Pseudomonadati</taxon>
        <taxon>Pseudomonadota</taxon>
        <taxon>Gammaproteobacteria</taxon>
        <taxon>Oceanospirillales</taxon>
        <taxon>Oceanospirillaceae</taxon>
        <taxon>Parathalassolituus</taxon>
    </lineage>
</organism>
<accession>A0A9X3EC96</accession>
<dbReference type="AlphaFoldDB" id="A0A9X3EC96"/>
<dbReference type="EMBL" id="JAPNOA010000020">
    <property type="protein sequence ID" value="MCY0964953.1"/>
    <property type="molecule type" value="Genomic_DNA"/>
</dbReference>
<reference evidence="1" key="1">
    <citation type="submission" date="2022-11" db="EMBL/GenBank/DDBJ databases">
        <title>Parathalassolutuus dongxingensis gen. nov., sp. nov., a novel member of family Oceanospirillaceae isolated from a coastal shrimp pond in Guangxi, China.</title>
        <authorList>
            <person name="Chen H."/>
        </authorList>
    </citation>
    <scope>NUCLEOTIDE SEQUENCE</scope>
    <source>
        <strain evidence="1">G-43</strain>
    </source>
</reference>
<dbReference type="Proteomes" id="UP001150830">
    <property type="component" value="Unassembled WGS sequence"/>
</dbReference>
<evidence type="ECO:0000313" key="1">
    <source>
        <dbReference type="EMBL" id="MCY0964953.1"/>
    </source>
</evidence>